<dbReference type="EMBL" id="JAULSR010000001">
    <property type="protein sequence ID" value="KAK0634723.1"/>
    <property type="molecule type" value="Genomic_DNA"/>
</dbReference>
<keyword evidence="2" id="KW-1185">Reference proteome</keyword>
<organism evidence="1 2">
    <name type="scientific">Bombardia bombarda</name>
    <dbReference type="NCBI Taxonomy" id="252184"/>
    <lineage>
        <taxon>Eukaryota</taxon>
        <taxon>Fungi</taxon>
        <taxon>Dikarya</taxon>
        <taxon>Ascomycota</taxon>
        <taxon>Pezizomycotina</taxon>
        <taxon>Sordariomycetes</taxon>
        <taxon>Sordariomycetidae</taxon>
        <taxon>Sordariales</taxon>
        <taxon>Lasiosphaeriaceae</taxon>
        <taxon>Bombardia</taxon>
    </lineage>
</organism>
<proteinExistence type="predicted"/>
<evidence type="ECO:0000313" key="2">
    <source>
        <dbReference type="Proteomes" id="UP001174934"/>
    </source>
</evidence>
<name>A0AA39XIN2_9PEZI</name>
<evidence type="ECO:0008006" key="3">
    <source>
        <dbReference type="Google" id="ProtNLM"/>
    </source>
</evidence>
<dbReference type="AlphaFoldDB" id="A0AA39XIN2"/>
<gene>
    <name evidence="1" type="ORF">B0T17DRAFT_514141</name>
</gene>
<accession>A0AA39XIN2</accession>
<reference evidence="1" key="1">
    <citation type="submission" date="2023-06" db="EMBL/GenBank/DDBJ databases">
        <title>Genome-scale phylogeny and comparative genomics of the fungal order Sordariales.</title>
        <authorList>
            <consortium name="Lawrence Berkeley National Laboratory"/>
            <person name="Hensen N."/>
            <person name="Bonometti L."/>
            <person name="Westerberg I."/>
            <person name="Brannstrom I.O."/>
            <person name="Guillou S."/>
            <person name="Cros-Aarteil S."/>
            <person name="Calhoun S."/>
            <person name="Haridas S."/>
            <person name="Kuo A."/>
            <person name="Mondo S."/>
            <person name="Pangilinan J."/>
            <person name="Riley R."/>
            <person name="LaButti K."/>
            <person name="Andreopoulos B."/>
            <person name="Lipzen A."/>
            <person name="Chen C."/>
            <person name="Yanf M."/>
            <person name="Daum C."/>
            <person name="Ng V."/>
            <person name="Clum A."/>
            <person name="Steindorff A."/>
            <person name="Ohm R."/>
            <person name="Martin F."/>
            <person name="Silar P."/>
            <person name="Natvig D."/>
            <person name="Lalanne C."/>
            <person name="Gautier V."/>
            <person name="Ament-velasquez S.L."/>
            <person name="Kruys A."/>
            <person name="Hutchinson M.I."/>
            <person name="Powell A.J."/>
            <person name="Barry K."/>
            <person name="Miller A.N."/>
            <person name="Grigoriev I.V."/>
            <person name="Debuchy R."/>
            <person name="Gladieux P."/>
            <person name="Thoren M.H."/>
            <person name="Johannesson H."/>
        </authorList>
    </citation>
    <scope>NUCLEOTIDE SEQUENCE</scope>
    <source>
        <strain evidence="1">SMH3391-2</strain>
    </source>
</reference>
<comment type="caution">
    <text evidence="1">The sequence shown here is derived from an EMBL/GenBank/DDBJ whole genome shotgun (WGS) entry which is preliminary data.</text>
</comment>
<dbReference type="Proteomes" id="UP001174934">
    <property type="component" value="Unassembled WGS sequence"/>
</dbReference>
<protein>
    <recommendedName>
        <fullName evidence="3">SWIM-type domain-containing protein</fullName>
    </recommendedName>
</protein>
<evidence type="ECO:0000313" key="1">
    <source>
        <dbReference type="EMBL" id="KAK0634723.1"/>
    </source>
</evidence>
<sequence length="92" mass="10008">MDLDLNNDVEGVAHVGDYDARQIKEEEEEDDGRKSAWSFGGMTLDGSDGGGVPICKHLLACLLAERWSAALGRYVVERRVGRDEMAGIVADV</sequence>